<gene>
    <name evidence="1" type="ORF">APY04_0583</name>
</gene>
<dbReference type="STRING" id="121290.APY04_0583"/>
<dbReference type="EMBL" id="LMTR01000027">
    <property type="protein sequence ID" value="KWT70921.1"/>
    <property type="molecule type" value="Genomic_DNA"/>
</dbReference>
<organism evidence="1 2">
    <name type="scientific">Hyphomicrobium sulfonivorans</name>
    <dbReference type="NCBI Taxonomy" id="121290"/>
    <lineage>
        <taxon>Bacteria</taxon>
        <taxon>Pseudomonadati</taxon>
        <taxon>Pseudomonadota</taxon>
        <taxon>Alphaproteobacteria</taxon>
        <taxon>Hyphomicrobiales</taxon>
        <taxon>Hyphomicrobiaceae</taxon>
        <taxon>Hyphomicrobium</taxon>
    </lineage>
</organism>
<reference evidence="1 2" key="1">
    <citation type="submission" date="2015-10" db="EMBL/GenBank/DDBJ databases">
        <title>Transcriptomic analysis of a linuron degrading triple-species bacterial consortium.</title>
        <authorList>
            <person name="Albers P."/>
        </authorList>
    </citation>
    <scope>NUCLEOTIDE SEQUENCE [LARGE SCALE GENOMIC DNA]</scope>
    <source>
        <strain evidence="1 2">WDL6</strain>
    </source>
</reference>
<sequence>MIAHVAAAGERSGRVVLWHGGSPTVSRFAIDAAMVLGKTFQAEVESLYVEDQQLFDFAEFPFARTISASGGDWEPLPVETLERKMRALAAALHQQVAEAASAAGLPCQSRVMRDDPLRALSLACAMNGPWNVIAVCEPLTAGDGMRLANLFEQVRDTTGVIVTGPLARRSEGPLVAVVEEFYRLGPMLKTALRIAETNDSQVRLCVVGNVADELGWMESEARILCADPEFESRVSVESVLAANDDPAPLLDMLRVHKPGLALAQYGGRLIAPEASLRPLTRALECPLLLVR</sequence>
<name>A0A109BLK3_HYPSL</name>
<accession>A0A109BLK3</accession>
<dbReference type="Gene3D" id="3.40.50.12370">
    <property type="match status" value="1"/>
</dbReference>
<dbReference type="SUPFAM" id="SSF52402">
    <property type="entry name" value="Adenine nucleotide alpha hydrolases-like"/>
    <property type="match status" value="1"/>
</dbReference>
<keyword evidence="2" id="KW-1185">Reference proteome</keyword>
<dbReference type="AlphaFoldDB" id="A0A109BLK3"/>
<proteinExistence type="predicted"/>
<protein>
    <recommendedName>
        <fullName evidence="3">UspA domain-containing protein</fullName>
    </recommendedName>
</protein>
<dbReference type="OrthoDB" id="7931399at2"/>
<dbReference type="RefSeq" id="WP_068459494.1">
    <property type="nucleotide sequence ID" value="NZ_LMTR01000027.1"/>
</dbReference>
<comment type="caution">
    <text evidence="1">The sequence shown here is derived from an EMBL/GenBank/DDBJ whole genome shotgun (WGS) entry which is preliminary data.</text>
</comment>
<evidence type="ECO:0000313" key="1">
    <source>
        <dbReference type="EMBL" id="KWT70921.1"/>
    </source>
</evidence>
<dbReference type="Proteomes" id="UP000059074">
    <property type="component" value="Unassembled WGS sequence"/>
</dbReference>
<evidence type="ECO:0008006" key="3">
    <source>
        <dbReference type="Google" id="ProtNLM"/>
    </source>
</evidence>
<dbReference type="PATRIC" id="fig|121290.4.peg.1053"/>
<evidence type="ECO:0000313" key="2">
    <source>
        <dbReference type="Proteomes" id="UP000059074"/>
    </source>
</evidence>